<dbReference type="Pfam" id="PF13474">
    <property type="entry name" value="SnoaL_3"/>
    <property type="match status" value="1"/>
</dbReference>
<accession>A0A542DSU4</accession>
<dbReference type="GO" id="GO:0016853">
    <property type="term" value="F:isomerase activity"/>
    <property type="evidence" value="ECO:0007669"/>
    <property type="project" value="UniProtKB-KW"/>
</dbReference>
<dbReference type="Proteomes" id="UP000316298">
    <property type="component" value="Unassembled WGS sequence"/>
</dbReference>
<gene>
    <name evidence="2" type="ORF">FB475_5813</name>
</gene>
<keyword evidence="3" id="KW-1185">Reference proteome</keyword>
<name>A0A542DSU4_9ACTN</name>
<sequence length="131" mass="14653">MMDELTAFLDTALPRQLCTETAWHHGDLDARLALWSSRDPVTLFGGGGACVSGSDDVRRTFADVVTQIVPCRSFDFELVATGVSGDLAYTVGYEHVTFDPGPVQDYSLRVTYIWRRENGDWKVIHRHANYA</sequence>
<evidence type="ECO:0000313" key="3">
    <source>
        <dbReference type="Proteomes" id="UP000316298"/>
    </source>
</evidence>
<organism evidence="2 3">
    <name type="scientific">Kribbella jejuensis</name>
    <dbReference type="NCBI Taxonomy" id="236068"/>
    <lineage>
        <taxon>Bacteria</taxon>
        <taxon>Bacillati</taxon>
        <taxon>Actinomycetota</taxon>
        <taxon>Actinomycetes</taxon>
        <taxon>Propionibacteriales</taxon>
        <taxon>Kribbellaceae</taxon>
        <taxon>Kribbella</taxon>
    </lineage>
</organism>
<dbReference type="InterPro" id="IPR037401">
    <property type="entry name" value="SnoaL-like"/>
</dbReference>
<proteinExistence type="predicted"/>
<evidence type="ECO:0000313" key="2">
    <source>
        <dbReference type="EMBL" id="TQJ06160.1"/>
    </source>
</evidence>
<comment type="caution">
    <text evidence="2">The sequence shown here is derived from an EMBL/GenBank/DDBJ whole genome shotgun (WGS) entry which is preliminary data.</text>
</comment>
<dbReference type="AlphaFoldDB" id="A0A542DSU4"/>
<dbReference type="Gene3D" id="3.10.450.50">
    <property type="match status" value="1"/>
</dbReference>
<reference evidence="2 3" key="1">
    <citation type="submission" date="2019-06" db="EMBL/GenBank/DDBJ databases">
        <title>Sequencing the genomes of 1000 actinobacteria strains.</title>
        <authorList>
            <person name="Klenk H.-P."/>
        </authorList>
    </citation>
    <scope>NUCLEOTIDE SEQUENCE [LARGE SCALE GENOMIC DNA]</scope>
    <source>
        <strain evidence="2 3">DSM 17305</strain>
    </source>
</reference>
<protein>
    <submittedName>
        <fullName evidence="2">Ketosteroid isomerase-like protein</fullName>
    </submittedName>
</protein>
<keyword evidence="2" id="KW-0413">Isomerase</keyword>
<feature type="domain" description="SnoaL-like" evidence="1">
    <location>
        <begin position="22"/>
        <end position="128"/>
    </location>
</feature>
<dbReference type="SUPFAM" id="SSF54427">
    <property type="entry name" value="NTF2-like"/>
    <property type="match status" value="1"/>
</dbReference>
<dbReference type="RefSeq" id="WP_141860244.1">
    <property type="nucleotide sequence ID" value="NZ_BAAAKA010000009.1"/>
</dbReference>
<dbReference type="InterPro" id="IPR032710">
    <property type="entry name" value="NTF2-like_dom_sf"/>
</dbReference>
<evidence type="ECO:0000259" key="1">
    <source>
        <dbReference type="Pfam" id="PF13474"/>
    </source>
</evidence>
<dbReference type="OrthoDB" id="1551077at2"/>
<dbReference type="EMBL" id="VFMM01000003">
    <property type="protein sequence ID" value="TQJ06160.1"/>
    <property type="molecule type" value="Genomic_DNA"/>
</dbReference>